<accession>A0A2R5FEF0</accession>
<name>A0A2R5FEF0_9PROT</name>
<evidence type="ECO:0000256" key="1">
    <source>
        <dbReference type="ARBA" id="ARBA00000013"/>
    </source>
</evidence>
<comment type="catalytic activity">
    <reaction evidence="15 17 19">
        <text>(6S)-NADHX + ADP = AMP + phosphate + NADH + H(+)</text>
        <dbReference type="Rhea" id="RHEA:32223"/>
        <dbReference type="ChEBI" id="CHEBI:15378"/>
        <dbReference type="ChEBI" id="CHEBI:43474"/>
        <dbReference type="ChEBI" id="CHEBI:57945"/>
        <dbReference type="ChEBI" id="CHEBI:64074"/>
        <dbReference type="ChEBI" id="CHEBI:456215"/>
        <dbReference type="ChEBI" id="CHEBI:456216"/>
        <dbReference type="EC" id="4.2.1.136"/>
    </reaction>
</comment>
<reference evidence="22 23" key="1">
    <citation type="journal article" date="2018" name="Environ. Microbiol.">
        <title>Isolation and genomic characterization of Novimethylophilus kurashikiensis gen. nov. sp. nov., a new lanthanide-dependent methylotrophic species of Methylophilaceae.</title>
        <authorList>
            <person name="Lv H."/>
            <person name="Sahin N."/>
            <person name="Tani A."/>
        </authorList>
    </citation>
    <scope>NUCLEOTIDE SEQUENCE [LARGE SCALE GENOMIC DNA]</scope>
    <source>
        <strain evidence="22 23">La2-4</strain>
    </source>
</reference>
<keyword evidence="6 17" id="KW-0547">Nucleotide-binding</keyword>
<dbReference type="HAMAP" id="MF_01965">
    <property type="entry name" value="NADHX_dehydratase"/>
    <property type="match status" value="1"/>
</dbReference>
<dbReference type="Pfam" id="PF01256">
    <property type="entry name" value="Carb_kinase"/>
    <property type="match status" value="1"/>
</dbReference>
<dbReference type="PROSITE" id="PS51385">
    <property type="entry name" value="YJEF_N"/>
    <property type="match status" value="1"/>
</dbReference>
<comment type="similarity">
    <text evidence="3 19">In the N-terminal section; belongs to the NnrE/AIBP family.</text>
</comment>
<evidence type="ECO:0000259" key="20">
    <source>
        <dbReference type="PROSITE" id="PS51383"/>
    </source>
</evidence>
<dbReference type="PANTHER" id="PTHR12592">
    <property type="entry name" value="ATP-DEPENDENT (S)-NAD(P)H-HYDRATE DEHYDRATASE FAMILY MEMBER"/>
    <property type="match status" value="1"/>
</dbReference>
<dbReference type="GO" id="GO:0046496">
    <property type="term" value="P:nicotinamide nucleotide metabolic process"/>
    <property type="evidence" value="ECO:0007669"/>
    <property type="project" value="UniProtKB-UniRule"/>
</dbReference>
<keyword evidence="9 18" id="KW-0630">Potassium</keyword>
<evidence type="ECO:0000256" key="10">
    <source>
        <dbReference type="ARBA" id="ARBA00023027"/>
    </source>
</evidence>
<dbReference type="Gene3D" id="3.40.1190.20">
    <property type="match status" value="1"/>
</dbReference>
<feature type="binding site" evidence="17">
    <location>
        <position position="221"/>
    </location>
    <ligand>
        <name>(6S)-NADPHX</name>
        <dbReference type="ChEBI" id="CHEBI:64076"/>
    </ligand>
</feature>
<evidence type="ECO:0000256" key="15">
    <source>
        <dbReference type="ARBA" id="ARBA00048238"/>
    </source>
</evidence>
<dbReference type="GO" id="GO:0046872">
    <property type="term" value="F:metal ion binding"/>
    <property type="evidence" value="ECO:0007669"/>
    <property type="project" value="UniProtKB-UniRule"/>
</dbReference>
<gene>
    <name evidence="18" type="primary">nnrE</name>
    <name evidence="17" type="synonym">nnrD</name>
    <name evidence="22" type="ORF">NMK_3380</name>
</gene>
<feature type="binding site" evidence="18">
    <location>
        <position position="92"/>
    </location>
    <ligand>
        <name>K(+)</name>
        <dbReference type="ChEBI" id="CHEBI:29103"/>
    </ligand>
</feature>
<protein>
    <recommendedName>
        <fullName evidence="19">Bifunctional NAD(P)H-hydrate repair enzyme</fullName>
    </recommendedName>
    <alternativeName>
        <fullName evidence="19">Nicotinamide nucleotide repair protein</fullName>
    </alternativeName>
    <domain>
        <recommendedName>
            <fullName evidence="19">ADP-dependent (S)-NAD(P)H-hydrate dehydratase</fullName>
            <ecNumber evidence="19">4.2.1.136</ecNumber>
        </recommendedName>
        <alternativeName>
            <fullName evidence="19">ADP-dependent NAD(P)HX dehydratase</fullName>
        </alternativeName>
    </domain>
    <domain>
        <recommendedName>
            <fullName evidence="19">NAD(P)H-hydrate epimerase</fullName>
            <ecNumber evidence="19">5.1.99.6</ecNumber>
        </recommendedName>
    </domain>
</protein>
<dbReference type="EMBL" id="BDOQ01000020">
    <property type="protein sequence ID" value="GBG15768.1"/>
    <property type="molecule type" value="Genomic_DNA"/>
</dbReference>
<feature type="binding site" evidence="18">
    <location>
        <position position="125"/>
    </location>
    <ligand>
        <name>(6S)-NADPHX</name>
        <dbReference type="ChEBI" id="CHEBI:64076"/>
    </ligand>
</feature>
<feature type="binding site" evidence="17">
    <location>
        <position position="278"/>
    </location>
    <ligand>
        <name>(6S)-NADPHX</name>
        <dbReference type="ChEBI" id="CHEBI:64076"/>
    </ligand>
</feature>
<feature type="binding site" evidence="17">
    <location>
        <position position="398"/>
    </location>
    <ligand>
        <name>AMP</name>
        <dbReference type="ChEBI" id="CHEBI:456215"/>
    </ligand>
</feature>
<evidence type="ECO:0000259" key="21">
    <source>
        <dbReference type="PROSITE" id="PS51385"/>
    </source>
</evidence>
<evidence type="ECO:0000256" key="14">
    <source>
        <dbReference type="ARBA" id="ARBA00025153"/>
    </source>
</evidence>
<sequence length="464" mass="47321">MEKAGLAAADLARKLIGTGKCVLVLAGPGNNGGDGLVAARWLKERGFSVAVVFSGSATNLPPDAKAAHDQWAAAGGTTLTELPQGDFDLVIDALFGIGLARAPEGIYPKLIEYINAQPAPVLALDIPTGLDADTGRVNGLAVEADHTLTFIGLKPGLFTLEGPDHAGEVHLADLGVPAGEEVAGFLMDKPPCLPPRRRKNSHKGSYGDVAVIGGAETMVGAAFMAARAALLMGSGRVFVGLLAQHAPTVDLRQPELMVRQAASVVALEHLDVLIVGPGLGRSPAAHDLLAQALQHSAALVLDADALNLIAATPELQALLRQRRPGSTVITPHPGEAATLLHTDTAAVQADRVAAACRLASSFNAVTVLKGCGSLVATPDGRWFLNTSGNPGMAAAGMGDVLAGIIGGLIAQRLDAESATLVGVHLHGAAGDALVADGIGPVGLTASEVAQEARNLLNLWMKTNG</sequence>
<feature type="binding site" evidence="18">
    <location>
        <position position="128"/>
    </location>
    <ligand>
        <name>K(+)</name>
        <dbReference type="ChEBI" id="CHEBI:29103"/>
    </ligand>
</feature>
<evidence type="ECO:0000256" key="19">
    <source>
        <dbReference type="PIRNR" id="PIRNR017184"/>
    </source>
</evidence>
<comment type="subunit">
    <text evidence="17">Homotetramer.</text>
</comment>
<keyword evidence="23" id="KW-1185">Reference proteome</keyword>
<dbReference type="EC" id="4.2.1.136" evidence="19"/>
<evidence type="ECO:0000256" key="8">
    <source>
        <dbReference type="ARBA" id="ARBA00022857"/>
    </source>
</evidence>
<comment type="caution">
    <text evidence="22">The sequence shown here is derived from an EMBL/GenBank/DDBJ whole genome shotgun (WGS) entry which is preliminary data.</text>
</comment>
<comment type="cofactor">
    <cofactor evidence="18 19">
        <name>K(+)</name>
        <dbReference type="ChEBI" id="CHEBI:29103"/>
    </cofactor>
    <text evidence="18 19">Binds 1 potassium ion per subunit.</text>
</comment>
<dbReference type="PANTHER" id="PTHR12592:SF0">
    <property type="entry name" value="ATP-DEPENDENT (S)-NAD(P)H-HYDRATE DEHYDRATASE"/>
    <property type="match status" value="1"/>
</dbReference>
<evidence type="ECO:0000313" key="22">
    <source>
        <dbReference type="EMBL" id="GBG15768.1"/>
    </source>
</evidence>
<dbReference type="InterPro" id="IPR036652">
    <property type="entry name" value="YjeF_N_dom_sf"/>
</dbReference>
<dbReference type="NCBIfam" id="TIGR00196">
    <property type="entry name" value="yjeF_cterm"/>
    <property type="match status" value="1"/>
</dbReference>
<feature type="binding site" evidence="18">
    <location>
        <position position="31"/>
    </location>
    <ligand>
        <name>K(+)</name>
        <dbReference type="ChEBI" id="CHEBI:29103"/>
    </ligand>
</feature>
<comment type="catalytic activity">
    <reaction evidence="1 18 19">
        <text>(6R)-NADHX = (6S)-NADHX</text>
        <dbReference type="Rhea" id="RHEA:32215"/>
        <dbReference type="ChEBI" id="CHEBI:64074"/>
        <dbReference type="ChEBI" id="CHEBI:64075"/>
        <dbReference type="EC" id="5.1.99.6"/>
    </reaction>
</comment>
<evidence type="ECO:0000256" key="5">
    <source>
        <dbReference type="ARBA" id="ARBA00022723"/>
    </source>
</evidence>
<comment type="similarity">
    <text evidence="17">Belongs to the NnrD/CARKD family.</text>
</comment>
<feature type="binding site" evidence="17">
    <location>
        <position position="399"/>
    </location>
    <ligand>
        <name>(6S)-NADPHX</name>
        <dbReference type="ChEBI" id="CHEBI:64076"/>
    </ligand>
</feature>
<comment type="cofactor">
    <cofactor evidence="17">
        <name>Mg(2+)</name>
        <dbReference type="ChEBI" id="CHEBI:18420"/>
    </cofactor>
</comment>
<dbReference type="InterPro" id="IPR004443">
    <property type="entry name" value="YjeF_N_dom"/>
</dbReference>
<evidence type="ECO:0000313" key="23">
    <source>
        <dbReference type="Proteomes" id="UP000245081"/>
    </source>
</evidence>
<evidence type="ECO:0000256" key="7">
    <source>
        <dbReference type="ARBA" id="ARBA00022840"/>
    </source>
</evidence>
<dbReference type="CDD" id="cd01171">
    <property type="entry name" value="YXKO-related"/>
    <property type="match status" value="1"/>
</dbReference>
<dbReference type="InterPro" id="IPR030677">
    <property type="entry name" value="Nnr"/>
</dbReference>
<dbReference type="SUPFAM" id="SSF53613">
    <property type="entry name" value="Ribokinase-like"/>
    <property type="match status" value="1"/>
</dbReference>
<keyword evidence="12 17" id="KW-0456">Lyase</keyword>
<keyword evidence="5 18" id="KW-0479">Metal-binding</keyword>
<dbReference type="InterPro" id="IPR029056">
    <property type="entry name" value="Ribokinase-like"/>
</dbReference>
<dbReference type="Proteomes" id="UP000245081">
    <property type="component" value="Unassembled WGS sequence"/>
</dbReference>
<feature type="binding site" evidence="18">
    <location>
        <position position="107"/>
    </location>
    <ligand>
        <name>(6S)-NADPHX</name>
        <dbReference type="ChEBI" id="CHEBI:64076"/>
    </ligand>
</feature>
<keyword evidence="8 17" id="KW-0521">NADP</keyword>
<feature type="binding site" evidence="18">
    <location>
        <begin position="30"/>
        <end position="34"/>
    </location>
    <ligand>
        <name>(6S)-NADPHX</name>
        <dbReference type="ChEBI" id="CHEBI:64076"/>
    </ligand>
</feature>
<evidence type="ECO:0000256" key="6">
    <source>
        <dbReference type="ARBA" id="ARBA00022741"/>
    </source>
</evidence>
<dbReference type="GO" id="GO:0110051">
    <property type="term" value="P:metabolite repair"/>
    <property type="evidence" value="ECO:0007669"/>
    <property type="project" value="TreeGrafter"/>
</dbReference>
<evidence type="ECO:0000256" key="16">
    <source>
        <dbReference type="ARBA" id="ARBA00049209"/>
    </source>
</evidence>
<dbReference type="Gene3D" id="3.40.50.10260">
    <property type="entry name" value="YjeF N-terminal domain"/>
    <property type="match status" value="1"/>
</dbReference>
<dbReference type="SUPFAM" id="SSF64153">
    <property type="entry name" value="YjeF N-terminal domain-like"/>
    <property type="match status" value="1"/>
</dbReference>
<keyword evidence="7 17" id="KW-0067">ATP-binding</keyword>
<evidence type="ECO:0000256" key="17">
    <source>
        <dbReference type="HAMAP-Rule" id="MF_01965"/>
    </source>
</evidence>
<comment type="catalytic activity">
    <reaction evidence="16 17 19">
        <text>(6S)-NADPHX + ADP = AMP + phosphate + NADPH + H(+)</text>
        <dbReference type="Rhea" id="RHEA:32235"/>
        <dbReference type="ChEBI" id="CHEBI:15378"/>
        <dbReference type="ChEBI" id="CHEBI:43474"/>
        <dbReference type="ChEBI" id="CHEBI:57783"/>
        <dbReference type="ChEBI" id="CHEBI:64076"/>
        <dbReference type="ChEBI" id="CHEBI:456215"/>
        <dbReference type="ChEBI" id="CHEBI:456216"/>
        <dbReference type="EC" id="4.2.1.136"/>
    </reaction>
</comment>
<keyword evidence="11 18" id="KW-0413">Isomerase</keyword>
<evidence type="ECO:0000256" key="3">
    <source>
        <dbReference type="ARBA" id="ARBA00006001"/>
    </source>
</evidence>
<feature type="domain" description="YjeF N-terminal" evidence="21">
    <location>
        <begin position="1"/>
        <end position="182"/>
    </location>
</feature>
<comment type="similarity">
    <text evidence="4 19">In the C-terminal section; belongs to the NnrD/CARKD family.</text>
</comment>
<feature type="domain" description="YjeF C-terminal" evidence="20">
    <location>
        <begin position="186"/>
        <end position="459"/>
    </location>
</feature>
<comment type="function">
    <text evidence="14 19">Bifunctional enzyme that catalyzes the epimerization of the S- and R-forms of NAD(P)HX and the dehydration of the S-form of NAD(P)HX at the expense of ADP, which is converted to AMP. This allows the repair of both epimers of NAD(P)HX, a damaged form of NAD(P)H that is a result of enzymatic or heat-dependent hydration.</text>
</comment>
<organism evidence="22 23">
    <name type="scientific">Novimethylophilus kurashikiensis</name>
    <dbReference type="NCBI Taxonomy" id="1825523"/>
    <lineage>
        <taxon>Bacteria</taxon>
        <taxon>Pseudomonadati</taxon>
        <taxon>Pseudomonadota</taxon>
        <taxon>Betaproteobacteria</taxon>
        <taxon>Nitrosomonadales</taxon>
        <taxon>Methylophilaceae</taxon>
        <taxon>Novimethylophilus</taxon>
    </lineage>
</organism>
<dbReference type="InterPro" id="IPR017953">
    <property type="entry name" value="Carbohydrate_kinase_pred_CS"/>
</dbReference>
<comment type="catalytic activity">
    <reaction evidence="2 18 19">
        <text>(6R)-NADPHX = (6S)-NADPHX</text>
        <dbReference type="Rhea" id="RHEA:32227"/>
        <dbReference type="ChEBI" id="CHEBI:64076"/>
        <dbReference type="ChEBI" id="CHEBI:64077"/>
        <dbReference type="EC" id="5.1.99.6"/>
    </reaction>
</comment>
<dbReference type="GO" id="GO:0052855">
    <property type="term" value="F:ADP-dependent NAD(P)H-hydrate dehydratase activity"/>
    <property type="evidence" value="ECO:0007669"/>
    <property type="project" value="UniProtKB-UniRule"/>
</dbReference>
<keyword evidence="13" id="KW-0511">Multifunctional enzyme</keyword>
<dbReference type="PROSITE" id="PS01050">
    <property type="entry name" value="YJEF_C_2"/>
    <property type="match status" value="1"/>
</dbReference>
<dbReference type="PROSITE" id="PS51383">
    <property type="entry name" value="YJEF_C_3"/>
    <property type="match status" value="1"/>
</dbReference>
<dbReference type="NCBIfam" id="TIGR00197">
    <property type="entry name" value="yjeF_nterm"/>
    <property type="match status" value="1"/>
</dbReference>
<feature type="binding site" evidence="17">
    <location>
        <position position="332"/>
    </location>
    <ligand>
        <name>(6S)-NADPHX</name>
        <dbReference type="ChEBI" id="CHEBI:64076"/>
    </ligand>
</feature>
<dbReference type="EC" id="5.1.99.6" evidence="19"/>
<dbReference type="InterPro" id="IPR000631">
    <property type="entry name" value="CARKD"/>
</dbReference>
<dbReference type="PIRSF" id="PIRSF017184">
    <property type="entry name" value="Nnr"/>
    <property type="match status" value="1"/>
</dbReference>
<proteinExistence type="inferred from homology"/>
<evidence type="ECO:0000256" key="13">
    <source>
        <dbReference type="ARBA" id="ARBA00023268"/>
    </source>
</evidence>
<keyword evidence="10 17" id="KW-0520">NAD</keyword>
<comment type="function">
    <text evidence="18">Catalyzes the epimerization of the S- and R-forms of NAD(P)HX, a damaged form of NAD(P)H that is a result of enzymatic or heat-dependent hydration. This is a prerequisite for the S-specific NAD(P)H-hydrate dehydratase to allow the repair of both epimers of NAD(P)HX.</text>
</comment>
<dbReference type="Pfam" id="PF03853">
    <property type="entry name" value="YjeF_N"/>
    <property type="match status" value="1"/>
</dbReference>
<dbReference type="AlphaFoldDB" id="A0A2R5FEF0"/>
<evidence type="ECO:0000256" key="12">
    <source>
        <dbReference type="ARBA" id="ARBA00023239"/>
    </source>
</evidence>
<comment type="function">
    <text evidence="17">Catalyzes the dehydration of the S-form of NAD(P)HX at the expense of ADP, which is converted to AMP. Together with NAD(P)HX epimerase, which catalyzes the epimerization of the S- and R-forms, the enzyme allows the repair of both epimers of NAD(P)HX, a damaged form of NAD(P)H that is a result of enzymatic or heat-dependent hydration.</text>
</comment>
<evidence type="ECO:0000256" key="4">
    <source>
        <dbReference type="ARBA" id="ARBA00009524"/>
    </source>
</evidence>
<feature type="binding site" evidence="18">
    <location>
        <begin position="96"/>
        <end position="102"/>
    </location>
    <ligand>
        <name>(6S)-NADPHX</name>
        <dbReference type="ChEBI" id="CHEBI:64076"/>
    </ligand>
</feature>
<feature type="binding site" evidence="17">
    <location>
        <begin position="369"/>
        <end position="373"/>
    </location>
    <ligand>
        <name>AMP</name>
        <dbReference type="ChEBI" id="CHEBI:456215"/>
    </ligand>
</feature>
<evidence type="ECO:0000256" key="9">
    <source>
        <dbReference type="ARBA" id="ARBA00022958"/>
    </source>
</evidence>
<evidence type="ECO:0000256" key="18">
    <source>
        <dbReference type="HAMAP-Rule" id="MF_01966"/>
    </source>
</evidence>
<evidence type="ECO:0000256" key="2">
    <source>
        <dbReference type="ARBA" id="ARBA00000909"/>
    </source>
</evidence>
<comment type="similarity">
    <text evidence="18">Belongs to the NnrE/AIBP family.</text>
</comment>
<dbReference type="GO" id="GO:0005524">
    <property type="term" value="F:ATP binding"/>
    <property type="evidence" value="ECO:0007669"/>
    <property type="project" value="UniProtKB-UniRule"/>
</dbReference>
<evidence type="ECO:0000256" key="11">
    <source>
        <dbReference type="ARBA" id="ARBA00023235"/>
    </source>
</evidence>
<dbReference type="GO" id="GO:0052856">
    <property type="term" value="F:NAD(P)HX epimerase activity"/>
    <property type="evidence" value="ECO:0007669"/>
    <property type="project" value="UniProtKB-UniRule"/>
</dbReference>
<dbReference type="HAMAP" id="MF_01966">
    <property type="entry name" value="NADHX_epimerase"/>
    <property type="match status" value="1"/>
</dbReference>